<protein>
    <submittedName>
        <fullName evidence="1">Uncharacterized protein</fullName>
    </submittedName>
</protein>
<sequence length="64" mass="6636">MNSVVLTLASLFTTQAGFRTIDGQFISSEIGQRALQNGSALLVGGLLIGDFSSDLEIIAHPTAA</sequence>
<dbReference type="AlphaFoldDB" id="A0A243W9A0"/>
<evidence type="ECO:0000313" key="1">
    <source>
        <dbReference type="EMBL" id="OUJ71847.1"/>
    </source>
</evidence>
<comment type="caution">
    <text evidence="1">The sequence shown here is derived from an EMBL/GenBank/DDBJ whole genome shotgun (WGS) entry which is preliminary data.</text>
</comment>
<gene>
    <name evidence="1" type="ORF">BXP70_21080</name>
</gene>
<dbReference type="RefSeq" id="WP_086596093.1">
    <property type="nucleotide sequence ID" value="NZ_MTSE01000014.1"/>
</dbReference>
<proteinExistence type="predicted"/>
<keyword evidence="2" id="KW-1185">Reference proteome</keyword>
<name>A0A243W9A0_9BACT</name>
<accession>A0A243W9A0</accession>
<reference evidence="1 2" key="1">
    <citation type="submission" date="2017-01" db="EMBL/GenBank/DDBJ databases">
        <title>A new Hymenobacter.</title>
        <authorList>
            <person name="Liang Y."/>
            <person name="Feng F."/>
        </authorList>
    </citation>
    <scope>NUCLEOTIDE SEQUENCE [LARGE SCALE GENOMIC DNA]</scope>
    <source>
        <strain evidence="1">MIMBbqt21</strain>
    </source>
</reference>
<dbReference type="Proteomes" id="UP000194873">
    <property type="component" value="Unassembled WGS sequence"/>
</dbReference>
<organism evidence="1 2">
    <name type="scientific">Hymenobacter crusticola</name>
    <dbReference type="NCBI Taxonomy" id="1770526"/>
    <lineage>
        <taxon>Bacteria</taxon>
        <taxon>Pseudomonadati</taxon>
        <taxon>Bacteroidota</taxon>
        <taxon>Cytophagia</taxon>
        <taxon>Cytophagales</taxon>
        <taxon>Hymenobacteraceae</taxon>
        <taxon>Hymenobacter</taxon>
    </lineage>
</organism>
<dbReference type="EMBL" id="MTSE01000014">
    <property type="protein sequence ID" value="OUJ71847.1"/>
    <property type="molecule type" value="Genomic_DNA"/>
</dbReference>
<evidence type="ECO:0000313" key="2">
    <source>
        <dbReference type="Proteomes" id="UP000194873"/>
    </source>
</evidence>